<dbReference type="Proteomes" id="UP000037460">
    <property type="component" value="Unassembled WGS sequence"/>
</dbReference>
<evidence type="ECO:0000313" key="2">
    <source>
        <dbReference type="EMBL" id="KOO24290.1"/>
    </source>
</evidence>
<keyword evidence="1" id="KW-0812">Transmembrane</keyword>
<evidence type="ECO:0008006" key="4">
    <source>
        <dbReference type="Google" id="ProtNLM"/>
    </source>
</evidence>
<evidence type="ECO:0000313" key="3">
    <source>
        <dbReference type="Proteomes" id="UP000037460"/>
    </source>
</evidence>
<accession>A0A0M0JCT2</accession>
<organism evidence="2 3">
    <name type="scientific">Chrysochromulina tobinii</name>
    <dbReference type="NCBI Taxonomy" id="1460289"/>
    <lineage>
        <taxon>Eukaryota</taxon>
        <taxon>Haptista</taxon>
        <taxon>Haptophyta</taxon>
        <taxon>Prymnesiophyceae</taxon>
        <taxon>Prymnesiales</taxon>
        <taxon>Chrysochromulinaceae</taxon>
        <taxon>Chrysochromulina</taxon>
    </lineage>
</organism>
<protein>
    <recommendedName>
        <fullName evidence="4">Transmembrane protein</fullName>
    </recommendedName>
</protein>
<evidence type="ECO:0000256" key="1">
    <source>
        <dbReference type="SAM" id="Phobius"/>
    </source>
</evidence>
<keyword evidence="1" id="KW-0472">Membrane</keyword>
<comment type="caution">
    <text evidence="2">The sequence shown here is derived from an EMBL/GenBank/DDBJ whole genome shotgun (WGS) entry which is preliminary data.</text>
</comment>
<feature type="transmembrane region" description="Helical" evidence="1">
    <location>
        <begin position="87"/>
        <end position="112"/>
    </location>
</feature>
<gene>
    <name evidence="2" type="ORF">Ctob_003118</name>
</gene>
<name>A0A0M0JCT2_9EUKA</name>
<dbReference type="AlphaFoldDB" id="A0A0M0JCT2"/>
<sequence>MFEELCSYHLDQAPATTLERLYGLWGVEDEASAEVQMLSFAACTSLPAFQRSLALGKLKTSERLEYVRSCVERAASHLAAKAAIRSAFATFLALFFALLSVANGFVLAPFVARAPTRAASIPMMGVEDAAAKCLEEECSLDTIDDLIAELTKEVSSMTMTLPLSQRQRSVLATLQQLKTIGSKADKGTLQAIIEAAARSFAVVENFNFPGEPLGYTGTVGTQTIAGRVFDKK</sequence>
<reference evidence="3" key="1">
    <citation type="journal article" date="2015" name="PLoS Genet.">
        <title>Genome Sequence and Transcriptome Analyses of Chrysochromulina tobin: Metabolic Tools for Enhanced Algal Fitness in the Prominent Order Prymnesiales (Haptophyceae).</title>
        <authorList>
            <person name="Hovde B.T."/>
            <person name="Deodato C.R."/>
            <person name="Hunsperger H.M."/>
            <person name="Ryken S.A."/>
            <person name="Yost W."/>
            <person name="Jha R.K."/>
            <person name="Patterson J."/>
            <person name="Monnat R.J. Jr."/>
            <person name="Barlow S.B."/>
            <person name="Starkenburg S.R."/>
            <person name="Cattolico R.A."/>
        </authorList>
    </citation>
    <scope>NUCLEOTIDE SEQUENCE</scope>
    <source>
        <strain evidence="3">CCMP291</strain>
    </source>
</reference>
<dbReference type="OrthoDB" id="194364at2759"/>
<dbReference type="EMBL" id="JWZX01003109">
    <property type="protein sequence ID" value="KOO24290.1"/>
    <property type="molecule type" value="Genomic_DNA"/>
</dbReference>
<proteinExistence type="predicted"/>
<keyword evidence="1" id="KW-1133">Transmembrane helix</keyword>
<keyword evidence="3" id="KW-1185">Reference proteome</keyword>